<comment type="caution">
    <text evidence="1">The sequence shown here is derived from an EMBL/GenBank/DDBJ whole genome shotgun (WGS) entry which is preliminary data.</text>
</comment>
<sequence>QFMQKPTRGHMELINHLLRYLKATPGKGILMKNNGHTELVGYTDADWAGNP</sequence>
<dbReference type="AlphaFoldDB" id="A0ABD3LAF3"/>
<protein>
    <submittedName>
        <fullName evidence="1">Uncharacterized protein</fullName>
    </submittedName>
</protein>
<feature type="non-terminal residue" evidence="1">
    <location>
        <position position="1"/>
    </location>
</feature>
<feature type="non-terminal residue" evidence="1">
    <location>
        <position position="51"/>
    </location>
</feature>
<gene>
    <name evidence="1" type="ORF">ACJRO7_014331</name>
</gene>
<organism evidence="1 2">
    <name type="scientific">Eucalyptus globulus</name>
    <name type="common">Tasmanian blue gum</name>
    <dbReference type="NCBI Taxonomy" id="34317"/>
    <lineage>
        <taxon>Eukaryota</taxon>
        <taxon>Viridiplantae</taxon>
        <taxon>Streptophyta</taxon>
        <taxon>Embryophyta</taxon>
        <taxon>Tracheophyta</taxon>
        <taxon>Spermatophyta</taxon>
        <taxon>Magnoliopsida</taxon>
        <taxon>eudicotyledons</taxon>
        <taxon>Gunneridae</taxon>
        <taxon>Pentapetalae</taxon>
        <taxon>rosids</taxon>
        <taxon>malvids</taxon>
        <taxon>Myrtales</taxon>
        <taxon>Myrtaceae</taxon>
        <taxon>Myrtoideae</taxon>
        <taxon>Eucalypteae</taxon>
        <taxon>Eucalyptus</taxon>
    </lineage>
</organism>
<dbReference type="EMBL" id="JBJKBG010000003">
    <property type="protein sequence ID" value="KAL3745200.1"/>
    <property type="molecule type" value="Genomic_DNA"/>
</dbReference>
<name>A0ABD3LAF3_EUCGL</name>
<dbReference type="PANTHER" id="PTHR11439">
    <property type="entry name" value="GAG-POL-RELATED RETROTRANSPOSON"/>
    <property type="match status" value="1"/>
</dbReference>
<keyword evidence="2" id="KW-1185">Reference proteome</keyword>
<proteinExistence type="predicted"/>
<evidence type="ECO:0000313" key="2">
    <source>
        <dbReference type="Proteomes" id="UP001634007"/>
    </source>
</evidence>
<reference evidence="1 2" key="1">
    <citation type="submission" date="2024-11" db="EMBL/GenBank/DDBJ databases">
        <title>Chromosome-level genome assembly of Eucalyptus globulus Labill. provides insights into its genome evolution.</title>
        <authorList>
            <person name="Li X."/>
        </authorList>
    </citation>
    <scope>NUCLEOTIDE SEQUENCE [LARGE SCALE GENOMIC DNA]</scope>
    <source>
        <strain evidence="1">CL2024</strain>
        <tissue evidence="1">Fresh tender leaves</tissue>
    </source>
</reference>
<dbReference type="Proteomes" id="UP001634007">
    <property type="component" value="Unassembled WGS sequence"/>
</dbReference>
<dbReference type="PANTHER" id="PTHR11439:SF463">
    <property type="entry name" value="REVERSE TRANSCRIPTASE TY1_COPIA-TYPE DOMAIN-CONTAINING PROTEIN"/>
    <property type="match status" value="1"/>
</dbReference>
<evidence type="ECO:0000313" key="1">
    <source>
        <dbReference type="EMBL" id="KAL3745200.1"/>
    </source>
</evidence>
<accession>A0ABD3LAF3</accession>